<keyword evidence="1" id="KW-0812">Transmembrane</keyword>
<dbReference type="AlphaFoldDB" id="A0A1S8TIG2"/>
<keyword evidence="3" id="KW-1185">Reference proteome</keyword>
<reference evidence="2 3" key="1">
    <citation type="submission" date="2016-05" db="EMBL/GenBank/DDBJ databases">
        <title>Microbial solvent formation.</title>
        <authorList>
            <person name="Poehlein A."/>
            <person name="Montoya Solano J.D."/>
            <person name="Flitsch S."/>
            <person name="Krabben P."/>
            <person name="Duerre P."/>
            <person name="Daniel R."/>
        </authorList>
    </citation>
    <scope>NUCLEOTIDE SEQUENCE [LARGE SCALE GENOMIC DNA]</scope>
    <source>
        <strain evidence="2 3">DSM 2619</strain>
    </source>
</reference>
<organism evidence="2 3">
    <name type="scientific">Clostridium puniceum</name>
    <dbReference type="NCBI Taxonomy" id="29367"/>
    <lineage>
        <taxon>Bacteria</taxon>
        <taxon>Bacillati</taxon>
        <taxon>Bacillota</taxon>
        <taxon>Clostridia</taxon>
        <taxon>Eubacteriales</taxon>
        <taxon>Clostridiaceae</taxon>
        <taxon>Clostridium</taxon>
    </lineage>
</organism>
<keyword evidence="1" id="KW-1133">Transmembrane helix</keyword>
<evidence type="ECO:0000313" key="2">
    <source>
        <dbReference type="EMBL" id="OOM77404.1"/>
    </source>
</evidence>
<proteinExistence type="predicted"/>
<dbReference type="RefSeq" id="WP_242954118.1">
    <property type="nucleotide sequence ID" value="NZ_LZZM01000152.1"/>
</dbReference>
<evidence type="ECO:0000313" key="3">
    <source>
        <dbReference type="Proteomes" id="UP000190890"/>
    </source>
</evidence>
<name>A0A1S8TIG2_9CLOT</name>
<feature type="transmembrane region" description="Helical" evidence="1">
    <location>
        <begin position="87"/>
        <end position="111"/>
    </location>
</feature>
<sequence>MENIKFSKSTMKNLKKTISIIKPNTNEYKIYTPEIIEKYKKLFKTILKMSDNKIKTKFIMYNKVSKWYEEEKNINISLEKIYIKTKLGSFTSGGCGIGASLLAGLTASGIYSYMDSYIKKLGPFFLILYVVFVLSFGIKILYNEDNKVEMYNMFLEALNALEREKHE</sequence>
<protein>
    <submittedName>
        <fullName evidence="2">Uncharacterized protein</fullName>
    </submittedName>
</protein>
<feature type="transmembrane region" description="Helical" evidence="1">
    <location>
        <begin position="123"/>
        <end position="142"/>
    </location>
</feature>
<dbReference type="Proteomes" id="UP000190890">
    <property type="component" value="Unassembled WGS sequence"/>
</dbReference>
<evidence type="ECO:0000256" key="1">
    <source>
        <dbReference type="SAM" id="Phobius"/>
    </source>
</evidence>
<comment type="caution">
    <text evidence="2">The sequence shown here is derived from an EMBL/GenBank/DDBJ whole genome shotgun (WGS) entry which is preliminary data.</text>
</comment>
<dbReference type="EMBL" id="LZZM01000152">
    <property type="protein sequence ID" value="OOM77404.1"/>
    <property type="molecule type" value="Genomic_DNA"/>
</dbReference>
<gene>
    <name evidence="2" type="ORF">CLPUN_23030</name>
</gene>
<keyword evidence="1" id="KW-0472">Membrane</keyword>
<accession>A0A1S8TIG2</accession>